<keyword evidence="3" id="KW-1185">Reference proteome</keyword>
<accession>A0A1G5Q1Z7</accession>
<dbReference type="OrthoDB" id="7875737at2"/>
<feature type="transmembrane region" description="Helical" evidence="1">
    <location>
        <begin position="6"/>
        <end position="25"/>
    </location>
</feature>
<evidence type="ECO:0000313" key="3">
    <source>
        <dbReference type="Proteomes" id="UP000198767"/>
    </source>
</evidence>
<dbReference type="RefSeq" id="WP_090216733.1">
    <property type="nucleotide sequence ID" value="NZ_FMWG01000002.1"/>
</dbReference>
<dbReference type="AlphaFoldDB" id="A0A1G5Q1Z7"/>
<protein>
    <submittedName>
        <fullName evidence="2">Uncharacterized protein</fullName>
    </submittedName>
</protein>
<reference evidence="2 3" key="1">
    <citation type="submission" date="2016-10" db="EMBL/GenBank/DDBJ databases">
        <authorList>
            <person name="de Groot N.N."/>
        </authorList>
    </citation>
    <scope>NUCLEOTIDE SEQUENCE [LARGE SCALE GENOMIC DNA]</scope>
    <source>
        <strain evidence="2 3">U95</strain>
    </source>
</reference>
<evidence type="ECO:0000256" key="1">
    <source>
        <dbReference type="SAM" id="Phobius"/>
    </source>
</evidence>
<keyword evidence="1" id="KW-0472">Membrane</keyword>
<proteinExistence type="predicted"/>
<gene>
    <name evidence="2" type="ORF">SAMN04488118_102417</name>
</gene>
<dbReference type="Proteomes" id="UP000198767">
    <property type="component" value="Unassembled WGS sequence"/>
</dbReference>
<keyword evidence="1" id="KW-0812">Transmembrane</keyword>
<name>A0A1G5Q1Z7_9RHOB</name>
<sequence>MLQSLVWIGTAMTLAGMLGLFWCIFKVAQAKRKNLSDDDLRTEVQALIPYNLGTLFLSVFGLILVMLGLFLT</sequence>
<keyword evidence="1" id="KW-1133">Transmembrane helix</keyword>
<evidence type="ECO:0000313" key="2">
    <source>
        <dbReference type="EMBL" id="SCZ55431.1"/>
    </source>
</evidence>
<dbReference type="EMBL" id="FMWG01000002">
    <property type="protein sequence ID" value="SCZ55431.1"/>
    <property type="molecule type" value="Genomic_DNA"/>
</dbReference>
<dbReference type="STRING" id="1156985.SAMN04488118_102417"/>
<feature type="transmembrane region" description="Helical" evidence="1">
    <location>
        <begin position="46"/>
        <end position="71"/>
    </location>
</feature>
<organism evidence="2 3">
    <name type="scientific">Epibacterium ulvae</name>
    <dbReference type="NCBI Taxonomy" id="1156985"/>
    <lineage>
        <taxon>Bacteria</taxon>
        <taxon>Pseudomonadati</taxon>
        <taxon>Pseudomonadota</taxon>
        <taxon>Alphaproteobacteria</taxon>
        <taxon>Rhodobacterales</taxon>
        <taxon>Roseobacteraceae</taxon>
        <taxon>Epibacterium</taxon>
    </lineage>
</organism>